<gene>
    <name evidence="7" type="ORF">MFIFM68171_09894</name>
</gene>
<dbReference type="GeneID" id="98180636"/>
<evidence type="ECO:0000256" key="3">
    <source>
        <dbReference type="ARBA" id="ARBA00022833"/>
    </source>
</evidence>
<dbReference type="SMART" id="SM00355">
    <property type="entry name" value="ZnF_C2H2"/>
    <property type="match status" value="3"/>
</dbReference>
<comment type="caution">
    <text evidence="7">The sequence shown here is derived from an EMBL/GenBank/DDBJ whole genome shotgun (WGS) entry which is preliminary data.</text>
</comment>
<reference evidence="7 8" key="1">
    <citation type="submission" date="2024-09" db="EMBL/GenBank/DDBJ databases">
        <title>Itraconazole resistance in Madurella fahalii resulting from another homologue of gene encoding cytochrome P450 14-alpha sterol demethylase (CYP51).</title>
        <authorList>
            <person name="Yoshioka I."/>
            <person name="Fahal A.H."/>
            <person name="Kaneko S."/>
            <person name="Yaguchi T."/>
        </authorList>
    </citation>
    <scope>NUCLEOTIDE SEQUENCE [LARGE SCALE GENOMIC DNA]</scope>
    <source>
        <strain evidence="7 8">IFM 68171</strain>
    </source>
</reference>
<dbReference type="PROSITE" id="PS00028">
    <property type="entry name" value="ZINC_FINGER_C2H2_1"/>
    <property type="match status" value="1"/>
</dbReference>
<evidence type="ECO:0000256" key="2">
    <source>
        <dbReference type="ARBA" id="ARBA00022771"/>
    </source>
</evidence>
<dbReference type="Proteomes" id="UP001628179">
    <property type="component" value="Unassembled WGS sequence"/>
</dbReference>
<dbReference type="PROSITE" id="PS50157">
    <property type="entry name" value="ZINC_FINGER_C2H2_2"/>
    <property type="match status" value="1"/>
</dbReference>
<accession>A0ABQ0GPN7</accession>
<dbReference type="SUPFAM" id="SSF57667">
    <property type="entry name" value="beta-beta-alpha zinc fingers"/>
    <property type="match status" value="1"/>
</dbReference>
<dbReference type="InterPro" id="IPR036236">
    <property type="entry name" value="Znf_C2H2_sf"/>
</dbReference>
<evidence type="ECO:0000256" key="5">
    <source>
        <dbReference type="SAM" id="MobiDB-lite"/>
    </source>
</evidence>
<evidence type="ECO:0000256" key="4">
    <source>
        <dbReference type="PROSITE-ProRule" id="PRU00042"/>
    </source>
</evidence>
<sequence>MMGSSSEEDSPHALGQAPDDHSVRNSSFDFNSIQPHNGGVGTTLCFRQRADPTLVPEPSVAAPAPGAESLPISAAPQPMGDNSDEDVSDAGRKKYHCSFPRCKRAFPRPGELRKHQKNHLRPLKCPYCGDKYRGAAEKKDLVRHMQNHHPDEIRDDPEFPKKMFACPGCTYKALRSDNVNRHRRTMGH</sequence>
<dbReference type="InterPro" id="IPR013087">
    <property type="entry name" value="Znf_C2H2_type"/>
</dbReference>
<evidence type="ECO:0000259" key="6">
    <source>
        <dbReference type="PROSITE" id="PS50157"/>
    </source>
</evidence>
<dbReference type="PANTHER" id="PTHR23235">
    <property type="entry name" value="KRUEPPEL-LIKE TRANSCRIPTION FACTOR"/>
    <property type="match status" value="1"/>
</dbReference>
<dbReference type="EMBL" id="BAAFSV010000005">
    <property type="protein sequence ID" value="GAB1319684.1"/>
    <property type="molecule type" value="Genomic_DNA"/>
</dbReference>
<evidence type="ECO:0000313" key="7">
    <source>
        <dbReference type="EMBL" id="GAB1319684.1"/>
    </source>
</evidence>
<evidence type="ECO:0000256" key="1">
    <source>
        <dbReference type="ARBA" id="ARBA00022723"/>
    </source>
</evidence>
<keyword evidence="2 4" id="KW-0863">Zinc-finger</keyword>
<protein>
    <recommendedName>
        <fullName evidence="6">C2H2-type domain-containing protein</fullName>
    </recommendedName>
</protein>
<dbReference type="RefSeq" id="XP_070921414.1">
    <property type="nucleotide sequence ID" value="XM_071065313.1"/>
</dbReference>
<keyword evidence="1" id="KW-0479">Metal-binding</keyword>
<feature type="compositionally biased region" description="Polar residues" evidence="5">
    <location>
        <begin position="24"/>
        <end position="35"/>
    </location>
</feature>
<keyword evidence="3" id="KW-0862">Zinc</keyword>
<feature type="region of interest" description="Disordered" evidence="5">
    <location>
        <begin position="1"/>
        <end position="90"/>
    </location>
</feature>
<evidence type="ECO:0000313" key="8">
    <source>
        <dbReference type="Proteomes" id="UP001628179"/>
    </source>
</evidence>
<keyword evidence="8" id="KW-1185">Reference proteome</keyword>
<organism evidence="7 8">
    <name type="scientific">Madurella fahalii</name>
    <dbReference type="NCBI Taxonomy" id="1157608"/>
    <lineage>
        <taxon>Eukaryota</taxon>
        <taxon>Fungi</taxon>
        <taxon>Dikarya</taxon>
        <taxon>Ascomycota</taxon>
        <taxon>Pezizomycotina</taxon>
        <taxon>Sordariomycetes</taxon>
        <taxon>Sordariomycetidae</taxon>
        <taxon>Sordariales</taxon>
        <taxon>Sordariales incertae sedis</taxon>
        <taxon>Madurella</taxon>
    </lineage>
</organism>
<proteinExistence type="predicted"/>
<feature type="domain" description="C2H2-type" evidence="6">
    <location>
        <begin position="95"/>
        <end position="119"/>
    </location>
</feature>
<dbReference type="Gene3D" id="3.30.160.60">
    <property type="entry name" value="Classic Zinc Finger"/>
    <property type="match status" value="2"/>
</dbReference>
<name>A0ABQ0GPN7_9PEZI</name>